<dbReference type="Gene3D" id="3.90.1750.20">
    <property type="entry name" value="Putative Large Serine Recombinase, Chain B, Domain 2"/>
    <property type="match status" value="1"/>
</dbReference>
<reference evidence="4" key="1">
    <citation type="journal article" date="2023" name="Genes Genomics">
        <title>Genomic insights of Leclercia adecarboxylata strains linked to an outbreak in public hospitals in Mexico.</title>
        <authorList>
            <person name="Barrios-Villa E."/>
            <person name="Pacheco-Flores B."/>
            <person name="Lozano-Zarain P."/>
            <person name="Del Campo-Ortega R."/>
            <person name="de Jesus Ascencio-Montiel I."/>
            <person name="Gonzalez-Leon M."/>
            <person name="Camorlinga-Ponce M."/>
            <person name="Gaytan Cervantes F.J."/>
            <person name="Gonzalez Torres C."/>
            <person name="Aguilar E."/>
            <person name="Gonzalez Ibarra J."/>
            <person name="Torres Lopez F.J."/>
            <person name="Rosas-Vargas H."/>
            <person name="Gonzalez-Bonilla C.R."/>
            <person name="Del Carmen Rocha-Gracia R."/>
        </authorList>
    </citation>
    <scope>NUCLEOTIDE SEQUENCE</scope>
    <source>
        <strain evidence="4">Lac40</strain>
    </source>
</reference>
<dbReference type="CDD" id="cd00338">
    <property type="entry name" value="Ser_Recombinase"/>
    <property type="match status" value="1"/>
</dbReference>
<dbReference type="PANTHER" id="PTHR30461:SF2">
    <property type="entry name" value="SERINE RECOMBINASE PINE-RELATED"/>
    <property type="match status" value="1"/>
</dbReference>
<dbReference type="EMBL" id="JAYMCU010000140">
    <property type="protein sequence ID" value="MEC3939342.1"/>
    <property type="molecule type" value="Genomic_DNA"/>
</dbReference>
<dbReference type="Pfam" id="PF07508">
    <property type="entry name" value="Recombinase"/>
    <property type="match status" value="1"/>
</dbReference>
<keyword evidence="2" id="KW-0233">DNA recombination</keyword>
<sequence>MKKLYSYIRWSTDKQTGNTSLERQTEKAKQYAAIHGLEYVQLLDAGVSAFRAKNSTSGKLAGFISAVESGVIPSDSWLYVENLDRLSRADATTANELFLRLLRLGLTLVTGMDGKTFTRDSVNQNPTDLMLSILLFMRANEESLTKQKRAFETTLKLIERYRSGLPVNIKSAGSSPWWIDASGPNNEAVKAHPTHFKAAKEAVRLLLSGWGNYRVTNYLNDNCEIYPPPAGKKSKNERKEVRWTVPNIKKMRLNRALMGEKVLTLNNVTHHLENYFPPVCTPAEFARLQDVASNNKMPQGEQKQVITLLSGMGILRCGHCGGAMTSFSKQGKIRYMCESGKKRMSSCRAWSVSGELVERCLLQPLITGYISLVMDKQDSEQSIAGLIDSKRGELEAIQSQIDNITTAISMGGNLGSLVEMLQGFESRKSAILVDLDKLTQRELLQGSRDQQIEKIVDTMELITPELLEDTTDPDRLNIREVVRAVIARVTIGKSEDKALKLIFDVYDRQQFIYQGEIQTDDRGWIRRGYSLHIEDQSVEMHDGIEPDLSSKLKELIKEQHDKVDEILSAFPPLKASWFVSK</sequence>
<comment type="caution">
    <text evidence="4">The sequence shown here is derived from an EMBL/GenBank/DDBJ whole genome shotgun (WGS) entry which is preliminary data.</text>
</comment>
<dbReference type="GO" id="GO:0003677">
    <property type="term" value="F:DNA binding"/>
    <property type="evidence" value="ECO:0007669"/>
    <property type="project" value="UniProtKB-KW"/>
</dbReference>
<keyword evidence="7" id="KW-1185">Reference proteome</keyword>
<evidence type="ECO:0000256" key="2">
    <source>
        <dbReference type="ARBA" id="ARBA00023172"/>
    </source>
</evidence>
<dbReference type="Pfam" id="PF00239">
    <property type="entry name" value="Resolvase"/>
    <property type="match status" value="1"/>
</dbReference>
<dbReference type="Proteomes" id="UP001149314">
    <property type="component" value="Unassembled WGS sequence"/>
</dbReference>
<dbReference type="InterPro" id="IPR011109">
    <property type="entry name" value="DNA_bind_recombinase_dom"/>
</dbReference>
<dbReference type="InterPro" id="IPR006119">
    <property type="entry name" value="Resolv_N"/>
</dbReference>
<dbReference type="InterPro" id="IPR050639">
    <property type="entry name" value="SSR_resolvase"/>
</dbReference>
<dbReference type="Proteomes" id="UP001357437">
    <property type="component" value="Unassembled WGS sequence"/>
</dbReference>
<organism evidence="4 6">
    <name type="scientific">Leclercia adecarboxylata</name>
    <dbReference type="NCBI Taxonomy" id="83655"/>
    <lineage>
        <taxon>Bacteria</taxon>
        <taxon>Pseudomonadati</taxon>
        <taxon>Pseudomonadota</taxon>
        <taxon>Gammaproteobacteria</taxon>
        <taxon>Enterobacterales</taxon>
        <taxon>Enterobacteriaceae</taxon>
        <taxon>Leclercia</taxon>
    </lineage>
</organism>
<dbReference type="InterPro" id="IPR036162">
    <property type="entry name" value="Resolvase-like_N_sf"/>
</dbReference>
<dbReference type="Gene3D" id="3.40.50.1390">
    <property type="entry name" value="Resolvase, N-terminal catalytic domain"/>
    <property type="match status" value="1"/>
</dbReference>
<dbReference type="InterPro" id="IPR038109">
    <property type="entry name" value="DNA_bind_recomb_sf"/>
</dbReference>
<dbReference type="PANTHER" id="PTHR30461">
    <property type="entry name" value="DNA-INVERTASE FROM LAMBDOID PROPHAGE"/>
    <property type="match status" value="1"/>
</dbReference>
<evidence type="ECO:0000313" key="4">
    <source>
        <dbReference type="EMBL" id="MDC6637990.1"/>
    </source>
</evidence>
<evidence type="ECO:0000256" key="1">
    <source>
        <dbReference type="ARBA" id="ARBA00023125"/>
    </source>
</evidence>
<evidence type="ECO:0000259" key="3">
    <source>
        <dbReference type="SMART" id="SM00857"/>
    </source>
</evidence>
<reference evidence="5 7" key="2">
    <citation type="submission" date="2024-01" db="EMBL/GenBank/DDBJ databases">
        <title>Comparative Genomics of Leclercia adecarboxylata Strains Isolated from Several Sources.</title>
        <authorList>
            <person name="Yescas-Zazueta V."/>
            <person name="Balbuena-Alonso M.G."/>
            <person name="Valencia D."/>
            <person name="Mendez-Pfeiffer P.A."/>
            <person name="Ballesteros-Monrreal M.G."/>
            <person name="Rocha-Gracia R.D.C."/>
            <person name="Barrios-Villa E."/>
        </authorList>
    </citation>
    <scope>NUCLEOTIDE SEQUENCE [LARGE SCALE GENOMIC DNA]</scope>
    <source>
        <strain evidence="5 7">33MEM</strain>
    </source>
</reference>
<dbReference type="SUPFAM" id="SSF53041">
    <property type="entry name" value="Resolvase-like"/>
    <property type="match status" value="1"/>
</dbReference>
<dbReference type="InterPro" id="IPR025827">
    <property type="entry name" value="Zn_ribbon_recom_dom"/>
</dbReference>
<evidence type="ECO:0000313" key="7">
    <source>
        <dbReference type="Proteomes" id="UP001357437"/>
    </source>
</evidence>
<proteinExistence type="predicted"/>
<gene>
    <name evidence="4" type="ORF">OEZ79_07040</name>
    <name evidence="5" type="ORF">VOF76_24790</name>
</gene>
<name>A0A9X4BDD4_9ENTR</name>
<dbReference type="EMBL" id="JAOURS010000005">
    <property type="protein sequence ID" value="MDC6637990.1"/>
    <property type="molecule type" value="Genomic_DNA"/>
</dbReference>
<keyword evidence="1" id="KW-0238">DNA-binding</keyword>
<feature type="domain" description="Resolvase/invertase-type recombinase catalytic" evidence="3">
    <location>
        <begin position="4"/>
        <end position="163"/>
    </location>
</feature>
<dbReference type="SMART" id="SM00857">
    <property type="entry name" value="Resolvase"/>
    <property type="match status" value="1"/>
</dbReference>
<dbReference type="Pfam" id="PF13408">
    <property type="entry name" value="Zn_ribbon_recom"/>
    <property type="match status" value="1"/>
</dbReference>
<protein>
    <submittedName>
        <fullName evidence="4">Recombinase family protein</fullName>
    </submittedName>
</protein>
<evidence type="ECO:0000313" key="5">
    <source>
        <dbReference type="EMBL" id="MEC3939342.1"/>
    </source>
</evidence>
<dbReference type="AlphaFoldDB" id="A0A9X4BDD4"/>
<accession>A0A9X4BDD4</accession>
<evidence type="ECO:0000313" key="6">
    <source>
        <dbReference type="Proteomes" id="UP001149314"/>
    </source>
</evidence>
<dbReference type="RefSeq" id="WP_165717385.1">
    <property type="nucleotide sequence ID" value="NZ_CP049980.1"/>
</dbReference>
<dbReference type="GO" id="GO:0000150">
    <property type="term" value="F:DNA strand exchange activity"/>
    <property type="evidence" value="ECO:0007669"/>
    <property type="project" value="InterPro"/>
</dbReference>